<dbReference type="VEuPathDB" id="VectorBase:AMIN015594"/>
<organism evidence="1 2">
    <name type="scientific">Anopheles minimus</name>
    <dbReference type="NCBI Taxonomy" id="112268"/>
    <lineage>
        <taxon>Eukaryota</taxon>
        <taxon>Metazoa</taxon>
        <taxon>Ecdysozoa</taxon>
        <taxon>Arthropoda</taxon>
        <taxon>Hexapoda</taxon>
        <taxon>Insecta</taxon>
        <taxon>Pterygota</taxon>
        <taxon>Neoptera</taxon>
        <taxon>Endopterygota</taxon>
        <taxon>Diptera</taxon>
        <taxon>Nematocera</taxon>
        <taxon>Culicoidea</taxon>
        <taxon>Culicidae</taxon>
        <taxon>Anophelinae</taxon>
        <taxon>Anopheles</taxon>
    </lineage>
</organism>
<keyword evidence="2" id="KW-1185">Reference proteome</keyword>
<reference evidence="2" key="1">
    <citation type="submission" date="2013-03" db="EMBL/GenBank/DDBJ databases">
        <title>The Genome Sequence of Anopheles minimus MINIMUS1.</title>
        <authorList>
            <consortium name="The Broad Institute Genomics Platform"/>
            <person name="Neafsey D.E."/>
            <person name="Walton C."/>
            <person name="Walker B."/>
            <person name="Young S.K."/>
            <person name="Zeng Q."/>
            <person name="Gargeya S."/>
            <person name="Fitzgerald M."/>
            <person name="Haas B."/>
            <person name="Abouelleil A."/>
            <person name="Allen A.W."/>
            <person name="Alvarado L."/>
            <person name="Arachchi H.M."/>
            <person name="Berlin A.M."/>
            <person name="Chapman S.B."/>
            <person name="Gainer-Dewar J."/>
            <person name="Goldberg J."/>
            <person name="Griggs A."/>
            <person name="Gujja S."/>
            <person name="Hansen M."/>
            <person name="Howarth C."/>
            <person name="Imamovic A."/>
            <person name="Ireland A."/>
            <person name="Larimer J."/>
            <person name="McCowan C."/>
            <person name="Murphy C."/>
            <person name="Pearson M."/>
            <person name="Poon T.W."/>
            <person name="Priest M."/>
            <person name="Roberts A."/>
            <person name="Saif S."/>
            <person name="Shea T."/>
            <person name="Sisk P."/>
            <person name="Sykes S."/>
            <person name="Wortman J."/>
            <person name="Nusbaum C."/>
            <person name="Birren B."/>
        </authorList>
    </citation>
    <scope>NUCLEOTIDE SEQUENCE [LARGE SCALE GENOMIC DNA]</scope>
    <source>
        <strain evidence="2">MINIMUS1</strain>
    </source>
</reference>
<dbReference type="AlphaFoldDB" id="A0A182WQV8"/>
<reference evidence="1" key="2">
    <citation type="submission" date="2020-05" db="UniProtKB">
        <authorList>
            <consortium name="EnsemblMetazoa"/>
        </authorList>
    </citation>
    <scope>IDENTIFICATION</scope>
    <source>
        <strain evidence="1">MINIMUS1</strain>
    </source>
</reference>
<proteinExistence type="predicted"/>
<evidence type="ECO:0000313" key="2">
    <source>
        <dbReference type="Proteomes" id="UP000075920"/>
    </source>
</evidence>
<protein>
    <submittedName>
        <fullName evidence="1">Uncharacterized protein</fullName>
    </submittedName>
</protein>
<sequence>MEQDPKHDVDSDEKTDDAIETKMWFTSLQLAKQRKHPTFLKILQNLKTDLNDRLLRNEIERDSALSSANRDCLHEKAAAEEEFAENKANLIVTVCSELEHEKMTLRQNIDAIGLTGEDNRGV</sequence>
<evidence type="ECO:0000313" key="1">
    <source>
        <dbReference type="EnsemblMetazoa" id="AMIN015594-PA"/>
    </source>
</evidence>
<accession>A0A182WQV8</accession>
<dbReference type="EnsemblMetazoa" id="AMIN015594-RA">
    <property type="protein sequence ID" value="AMIN015594-PA"/>
    <property type="gene ID" value="AMIN015594"/>
</dbReference>
<name>A0A182WQV8_9DIPT</name>
<dbReference type="Proteomes" id="UP000075920">
    <property type="component" value="Unassembled WGS sequence"/>
</dbReference>